<evidence type="ECO:0000313" key="3">
    <source>
        <dbReference type="Proteomes" id="UP001499884"/>
    </source>
</evidence>
<dbReference type="InterPro" id="IPR006070">
    <property type="entry name" value="Sua5-like_dom"/>
</dbReference>
<dbReference type="Proteomes" id="UP001499884">
    <property type="component" value="Unassembled WGS sequence"/>
</dbReference>
<keyword evidence="3" id="KW-1185">Reference proteome</keyword>
<dbReference type="Pfam" id="PF01300">
    <property type="entry name" value="Sua5_yciO_yrdC"/>
    <property type="match status" value="1"/>
</dbReference>
<dbReference type="EMBL" id="BAABEP010000035">
    <property type="protein sequence ID" value="GAA3743008.1"/>
    <property type="molecule type" value="Genomic_DNA"/>
</dbReference>
<feature type="domain" description="YrdC-like" evidence="1">
    <location>
        <begin position="8"/>
        <end position="197"/>
    </location>
</feature>
<reference evidence="3" key="1">
    <citation type="journal article" date="2019" name="Int. J. Syst. Evol. Microbiol.">
        <title>The Global Catalogue of Microorganisms (GCM) 10K type strain sequencing project: providing services to taxonomists for standard genome sequencing and annotation.</title>
        <authorList>
            <consortium name="The Broad Institute Genomics Platform"/>
            <consortium name="The Broad Institute Genome Sequencing Center for Infectious Disease"/>
            <person name="Wu L."/>
            <person name="Ma J."/>
        </authorList>
    </citation>
    <scope>NUCLEOTIDE SEQUENCE [LARGE SCALE GENOMIC DNA]</scope>
    <source>
        <strain evidence="3">JCM 30846</strain>
    </source>
</reference>
<name>A0ABP7FMR6_9ACTN</name>
<sequence>MTVLPIGDRAVSGAVAALRAGAPLAIPLPSPMPYTVTGTDAAAVNGAKGRPADQSVGLTVEDIDVVAPYLDITDEALRLARWLGTSERVSLLAPVRSCGPGWLAPATRDGMLFFTSMPWLPGLAKILGAFGHLYMSSANLTGGRPATTAAEAEAALGGRLLVLDGDGLRDGTRPHGSTTMVRMSRLGELGVARSGINNAAFGSDEAAYAADLAARWRSRADTSL</sequence>
<proteinExistence type="predicted"/>
<protein>
    <recommendedName>
        <fullName evidence="1">YrdC-like domain-containing protein</fullName>
    </recommendedName>
</protein>
<gene>
    <name evidence="2" type="ORF">GCM10023082_44780</name>
</gene>
<dbReference type="RefSeq" id="WP_345650371.1">
    <property type="nucleotide sequence ID" value="NZ_BAABEP010000035.1"/>
</dbReference>
<dbReference type="PROSITE" id="PS51163">
    <property type="entry name" value="YRDC"/>
    <property type="match status" value="1"/>
</dbReference>
<comment type="caution">
    <text evidence="2">The sequence shown here is derived from an EMBL/GenBank/DDBJ whole genome shotgun (WGS) entry which is preliminary data.</text>
</comment>
<accession>A0ABP7FMR6</accession>
<dbReference type="SUPFAM" id="SSF55821">
    <property type="entry name" value="YrdC/RibB"/>
    <property type="match status" value="1"/>
</dbReference>
<evidence type="ECO:0000313" key="2">
    <source>
        <dbReference type="EMBL" id="GAA3743008.1"/>
    </source>
</evidence>
<organism evidence="2 3">
    <name type="scientific">Streptomyces tremellae</name>
    <dbReference type="NCBI Taxonomy" id="1124239"/>
    <lineage>
        <taxon>Bacteria</taxon>
        <taxon>Bacillati</taxon>
        <taxon>Actinomycetota</taxon>
        <taxon>Actinomycetes</taxon>
        <taxon>Kitasatosporales</taxon>
        <taxon>Streptomycetaceae</taxon>
        <taxon>Streptomyces</taxon>
    </lineage>
</organism>
<dbReference type="Gene3D" id="3.90.870.10">
    <property type="entry name" value="DHBP synthase"/>
    <property type="match status" value="1"/>
</dbReference>
<dbReference type="InterPro" id="IPR017945">
    <property type="entry name" value="DHBP_synth_RibB-like_a/b_dom"/>
</dbReference>
<evidence type="ECO:0000259" key="1">
    <source>
        <dbReference type="PROSITE" id="PS51163"/>
    </source>
</evidence>